<dbReference type="OrthoDB" id="7294637at2"/>
<dbReference type="PANTHER" id="PTHR10628:SF30">
    <property type="entry name" value="EXO-ALPHA-SIALIDASE"/>
    <property type="match status" value="1"/>
</dbReference>
<organism evidence="10 11">
    <name type="scientific">Streptomyces zinciresistens K42</name>
    <dbReference type="NCBI Taxonomy" id="700597"/>
    <lineage>
        <taxon>Bacteria</taxon>
        <taxon>Bacillati</taxon>
        <taxon>Actinomycetota</taxon>
        <taxon>Actinomycetes</taxon>
        <taxon>Kitasatosporales</taxon>
        <taxon>Streptomycetaceae</taxon>
        <taxon>Streptomyces</taxon>
    </lineage>
</organism>
<keyword evidence="11" id="KW-1185">Reference proteome</keyword>
<dbReference type="CDD" id="cd15482">
    <property type="entry name" value="Sialidase_non-viral"/>
    <property type="match status" value="1"/>
</dbReference>
<feature type="region of interest" description="Disordered" evidence="6">
    <location>
        <begin position="102"/>
        <end position="122"/>
    </location>
</feature>
<dbReference type="GO" id="GO:0005737">
    <property type="term" value="C:cytoplasm"/>
    <property type="evidence" value="ECO:0007669"/>
    <property type="project" value="TreeGrafter"/>
</dbReference>
<dbReference type="InterPro" id="IPR036278">
    <property type="entry name" value="Sialidase_sf"/>
</dbReference>
<sequence length="624" mass="65620">MPSGVRARLTAALTATAAALATVAASPPEPSRPAGGAAPFTQQVLFRASQDPGYACFRIPAIVRTRSGTLLAFAEGRVLNCGDAADIDIVLKRSTDGGRTWGPLRVVNDGGGDTHGNPAPMVDRRTGRVLLAETYNTGRTDSANCAAPCDRTPYLQYSDDDGLTWSAPRDLSDQALPAEWNSWYATGPVHGIQLTRGPHAGRLVFGVNTETWAGGRVTANHAALVVSDDGGATWRAGATDTWPVSADGTFRQKPSEVTLTERADGTLLVSGREQDGTDLGHRGQTYSRDGGDSFTGPFEDLPDLYTPQVQGATLRLGERLLLSAPADPDRRRTMMVRSSYDGGATWDGVDRGKVVTTDWAGYSDLVQAAPGTVGLLYEAGTADARDEIRFARFTEGWLGPRGGPDPTTADLAPGAPPATVLGGAGTAGGVLGRALEFDGRDDAVRLPYRSGLPLGTGDFTASLFFRYTAAGGEQPFLWMGGIGTGQPQVWLRGEPANGRVRGLITTREGFGTLRTASVWAGDAANDGAWHHLALRRGGGRLTLFLDGRAVSAPDVAGSVSRNTPFGVHVGQRMDGRAFLTGAVDEVRVWNRALGDGELTAASRGSAAAAGTVLWLPMDRVRPGR</sequence>
<feature type="domain" description="LamG-like jellyroll fold" evidence="9">
    <location>
        <begin position="457"/>
        <end position="596"/>
    </location>
</feature>
<evidence type="ECO:0000259" key="9">
    <source>
        <dbReference type="SMART" id="SM00560"/>
    </source>
</evidence>
<evidence type="ECO:0000256" key="7">
    <source>
        <dbReference type="SAM" id="SignalP"/>
    </source>
</evidence>
<reference evidence="10 11" key="1">
    <citation type="submission" date="2011-08" db="EMBL/GenBank/DDBJ databases">
        <authorList>
            <person name="Lin Y."/>
            <person name="Hao X."/>
            <person name="Johnstone L."/>
            <person name="Miller S.J."/>
            <person name="Wei G."/>
            <person name="Rensing C."/>
        </authorList>
    </citation>
    <scope>NUCLEOTIDE SEQUENCE [LARGE SCALE GENOMIC DNA]</scope>
    <source>
        <strain evidence="10 11">K42</strain>
    </source>
</reference>
<evidence type="ECO:0000313" key="10">
    <source>
        <dbReference type="EMBL" id="EGX59387.1"/>
    </source>
</evidence>
<dbReference type="InterPro" id="IPR026856">
    <property type="entry name" value="Sialidase_fam"/>
</dbReference>
<feature type="region of interest" description="Disordered" evidence="6">
    <location>
        <begin position="271"/>
        <end position="290"/>
    </location>
</feature>
<dbReference type="GO" id="GO:0009313">
    <property type="term" value="P:oligosaccharide catabolic process"/>
    <property type="evidence" value="ECO:0007669"/>
    <property type="project" value="TreeGrafter"/>
</dbReference>
<dbReference type="InterPro" id="IPR013320">
    <property type="entry name" value="ConA-like_dom_sf"/>
</dbReference>
<dbReference type="SMART" id="SM00560">
    <property type="entry name" value="LamGL"/>
    <property type="match status" value="1"/>
</dbReference>
<dbReference type="SMART" id="SM00282">
    <property type="entry name" value="LamG"/>
    <property type="match status" value="1"/>
</dbReference>
<evidence type="ECO:0000313" key="11">
    <source>
        <dbReference type="Proteomes" id="UP000004217"/>
    </source>
</evidence>
<comment type="caution">
    <text evidence="10">The sequence shown here is derived from an EMBL/GenBank/DDBJ whole genome shotgun (WGS) entry which is preliminary data.</text>
</comment>
<comment type="similarity">
    <text evidence="2">Belongs to the glycosyl hydrolase 33 family.</text>
</comment>
<evidence type="ECO:0000256" key="5">
    <source>
        <dbReference type="ARBA" id="ARBA00023157"/>
    </source>
</evidence>
<keyword evidence="5" id="KW-1015">Disulfide bond</keyword>
<keyword evidence="4 7" id="KW-0732">Signal</keyword>
<name>G2GAQ2_9ACTN</name>
<dbReference type="AlphaFoldDB" id="G2GAQ2"/>
<protein>
    <recommendedName>
        <fullName evidence="3">exo-alpha-sialidase</fullName>
        <ecNumber evidence="3">3.2.1.18</ecNumber>
    </recommendedName>
</protein>
<dbReference type="Pfam" id="PF13088">
    <property type="entry name" value="BNR_2"/>
    <property type="match status" value="1"/>
</dbReference>
<dbReference type="RefSeq" id="WP_007494919.1">
    <property type="nucleotide sequence ID" value="NZ_AGBF01000031.1"/>
</dbReference>
<evidence type="ECO:0000256" key="6">
    <source>
        <dbReference type="SAM" id="MobiDB-lite"/>
    </source>
</evidence>
<dbReference type="PANTHER" id="PTHR10628">
    <property type="entry name" value="SIALIDASE"/>
    <property type="match status" value="1"/>
</dbReference>
<feature type="domain" description="Laminin G" evidence="8">
    <location>
        <begin position="457"/>
        <end position="591"/>
    </location>
</feature>
<feature type="signal peptide" evidence="7">
    <location>
        <begin position="1"/>
        <end position="17"/>
    </location>
</feature>
<dbReference type="GO" id="GO:0004308">
    <property type="term" value="F:exo-alpha-sialidase activity"/>
    <property type="evidence" value="ECO:0007669"/>
    <property type="project" value="UniProtKB-EC"/>
</dbReference>
<evidence type="ECO:0000256" key="1">
    <source>
        <dbReference type="ARBA" id="ARBA00000427"/>
    </source>
</evidence>
<dbReference type="SUPFAM" id="SSF50939">
    <property type="entry name" value="Sialidases"/>
    <property type="match status" value="1"/>
</dbReference>
<dbReference type="GO" id="GO:0016020">
    <property type="term" value="C:membrane"/>
    <property type="evidence" value="ECO:0007669"/>
    <property type="project" value="TreeGrafter"/>
</dbReference>
<evidence type="ECO:0000259" key="8">
    <source>
        <dbReference type="SMART" id="SM00282"/>
    </source>
</evidence>
<evidence type="ECO:0000256" key="3">
    <source>
        <dbReference type="ARBA" id="ARBA00012733"/>
    </source>
</evidence>
<dbReference type="EMBL" id="AGBF01000031">
    <property type="protein sequence ID" value="EGX59387.1"/>
    <property type="molecule type" value="Genomic_DNA"/>
</dbReference>
<dbReference type="SUPFAM" id="SSF49899">
    <property type="entry name" value="Concanavalin A-like lectins/glucanases"/>
    <property type="match status" value="1"/>
</dbReference>
<evidence type="ECO:0000256" key="4">
    <source>
        <dbReference type="ARBA" id="ARBA00022729"/>
    </source>
</evidence>
<dbReference type="InterPro" id="IPR001791">
    <property type="entry name" value="Laminin_G"/>
</dbReference>
<dbReference type="Gene3D" id="2.60.120.200">
    <property type="match status" value="1"/>
</dbReference>
<dbReference type="EC" id="3.2.1.18" evidence="3"/>
<proteinExistence type="inferred from homology"/>
<dbReference type="InterPro" id="IPR011040">
    <property type="entry name" value="Sialidase"/>
</dbReference>
<feature type="compositionally biased region" description="Basic and acidic residues" evidence="6">
    <location>
        <begin position="272"/>
        <end position="281"/>
    </location>
</feature>
<feature type="chain" id="PRO_5039637960" description="exo-alpha-sialidase" evidence="7">
    <location>
        <begin position="18"/>
        <end position="624"/>
    </location>
</feature>
<evidence type="ECO:0000256" key="2">
    <source>
        <dbReference type="ARBA" id="ARBA00009348"/>
    </source>
</evidence>
<dbReference type="Gene3D" id="2.120.10.10">
    <property type="match status" value="1"/>
</dbReference>
<dbReference type="CDD" id="cd00110">
    <property type="entry name" value="LamG"/>
    <property type="match status" value="1"/>
</dbReference>
<comment type="catalytic activity">
    <reaction evidence="1">
        <text>Hydrolysis of alpha-(2-&gt;3)-, alpha-(2-&gt;6)-, alpha-(2-&gt;8)- glycosidic linkages of terminal sialic acid residues in oligosaccharides, glycoproteins, glycolipids, colominic acid and synthetic substrates.</text>
        <dbReference type="EC" id="3.2.1.18"/>
    </reaction>
</comment>
<dbReference type="GO" id="GO:0006689">
    <property type="term" value="P:ganglioside catabolic process"/>
    <property type="evidence" value="ECO:0007669"/>
    <property type="project" value="TreeGrafter"/>
</dbReference>
<accession>G2GAQ2</accession>
<dbReference type="PATRIC" id="fig|700597.3.peg.2518"/>
<dbReference type="Pfam" id="PF13385">
    <property type="entry name" value="Laminin_G_3"/>
    <property type="match status" value="1"/>
</dbReference>
<dbReference type="InterPro" id="IPR006558">
    <property type="entry name" value="LamG-like"/>
</dbReference>
<dbReference type="Proteomes" id="UP000004217">
    <property type="component" value="Unassembled WGS sequence"/>
</dbReference>
<gene>
    <name evidence="10" type="ORF">SZN_12848</name>
</gene>